<feature type="region of interest" description="Disordered" evidence="2">
    <location>
        <begin position="382"/>
        <end position="508"/>
    </location>
</feature>
<protein>
    <recommendedName>
        <fullName evidence="3">CCZ1/INTU/HSP4 first Longin domain-containing protein</fullName>
    </recommendedName>
</protein>
<comment type="similarity">
    <text evidence="1">Belongs to the CCZ1 family.</text>
</comment>
<feature type="compositionally biased region" description="Polar residues" evidence="2">
    <location>
        <begin position="648"/>
        <end position="659"/>
    </location>
</feature>
<reference evidence="4" key="1">
    <citation type="submission" date="2022-07" db="EMBL/GenBank/DDBJ databases">
        <title>Phylogenomic reconstructions and comparative analyses of Kickxellomycotina fungi.</title>
        <authorList>
            <person name="Reynolds N.K."/>
            <person name="Stajich J.E."/>
            <person name="Barry K."/>
            <person name="Grigoriev I.V."/>
            <person name="Crous P."/>
            <person name="Smith M.E."/>
        </authorList>
    </citation>
    <scope>NUCLEOTIDE SEQUENCE</scope>
    <source>
        <strain evidence="4">NRRL 1566</strain>
    </source>
</reference>
<dbReference type="EMBL" id="JANBUW010000765">
    <property type="protein sequence ID" value="KAJ2845581.1"/>
    <property type="molecule type" value="Genomic_DNA"/>
</dbReference>
<feature type="region of interest" description="Disordered" evidence="2">
    <location>
        <begin position="584"/>
        <end position="615"/>
    </location>
</feature>
<feature type="compositionally biased region" description="Low complexity" evidence="2">
    <location>
        <begin position="446"/>
        <end position="458"/>
    </location>
</feature>
<evidence type="ECO:0000313" key="4">
    <source>
        <dbReference type="EMBL" id="KAJ2845581.1"/>
    </source>
</evidence>
<accession>A0A9W8LYI2</accession>
<feature type="compositionally biased region" description="Polar residues" evidence="2">
    <location>
        <begin position="400"/>
        <end position="413"/>
    </location>
</feature>
<evidence type="ECO:0000259" key="3">
    <source>
        <dbReference type="Pfam" id="PF19031"/>
    </source>
</evidence>
<dbReference type="AlphaFoldDB" id="A0A9W8LYI2"/>
<dbReference type="PANTHER" id="PTHR13056">
    <property type="entry name" value="VACUOLAR FUSION PROTEIN CCZ1 HOMOLOG-RELATED"/>
    <property type="match status" value="1"/>
</dbReference>
<dbReference type="Proteomes" id="UP001139887">
    <property type="component" value="Unassembled WGS sequence"/>
</dbReference>
<feature type="domain" description="CCZ1/INTU/HSP4 first Longin" evidence="3">
    <location>
        <begin position="117"/>
        <end position="219"/>
    </location>
</feature>
<feature type="compositionally biased region" description="Polar residues" evidence="2">
    <location>
        <begin position="597"/>
        <end position="615"/>
    </location>
</feature>
<comment type="caution">
    <text evidence="4">The sequence shown here is derived from an EMBL/GenBank/DDBJ whole genome shotgun (WGS) entry which is preliminary data.</text>
</comment>
<evidence type="ECO:0000313" key="5">
    <source>
        <dbReference type="Proteomes" id="UP001139887"/>
    </source>
</evidence>
<dbReference type="InterPro" id="IPR013176">
    <property type="entry name" value="Ccz1"/>
</dbReference>
<dbReference type="OrthoDB" id="240546at2759"/>
<name>A0A9W8LYI2_9FUNG</name>
<sequence>MSSIYPAALSHFAIFCPELGPDEDSTHEQLLFYAAASLPAFYPYSPNDYYSRNIHLRRRSSGGASETAHAGGHKKSKAGRSPSSHRTGGTVVSTGGHKSGVKDGKDSSKGVQQERVVSLDTKLREIGLGAALIAFAKSFGGQKERQRFHTVHSEKRRTLVYEPEPGVLVQLSLVLPRRVRPFEKEKGAYSIEFLDSELNDDALQKWLSQEYEAFRVLFGPVSRVLVAGRGQMVAEKQHVKRQLAAFFGKTMWLWNQRWDSKYGNELDLFHSLQPLPLLPIGSISLGGFDEFWRDLRSLQSEEKAAEEFIGDSRPLVHAAAVLWRGSELVWSSWFGAEPDADSQGATEDPDEREQILRALVAWSRAAYAPAFEATEHSTLTERMAAVSTSRPPSSLSNSRQPAASPQSTFSFQEEPSPAGGSGRNAEPSGWSLPGSNWLWNWGGGPQSPNQQQQSLSQHKSSDRQQHHQHTQAAQSGSDGRADGRGTDAESEDNKSSEGSSEAESVDIVRGGISQVLSRAVNALVEPRPPTPPEVDPVFTSDAFALSPTDIENAESTTGAMLVRDADVESLRSVGSLASVRSTRTTASTALSRHTGVGRSSLSTGIGGRNRSNTTQNGGVLSALSSIPGWQQPRHMRTTMRRDERAPSIGTSFSGATMESTRLRDDSRVSTAGSWWPSWMWGRGSGSGNADVLEDAESLATTAAAAESILGDEGVLSPGNLAGVDLSSTF</sequence>
<proteinExistence type="inferred from homology"/>
<keyword evidence="5" id="KW-1185">Reference proteome</keyword>
<evidence type="ECO:0000256" key="2">
    <source>
        <dbReference type="SAM" id="MobiDB-lite"/>
    </source>
</evidence>
<dbReference type="GO" id="GO:0016192">
    <property type="term" value="P:vesicle-mediated transport"/>
    <property type="evidence" value="ECO:0007669"/>
    <property type="project" value="InterPro"/>
</dbReference>
<dbReference type="PANTHER" id="PTHR13056:SF0">
    <property type="entry name" value="VACUOLAR FUSION PROTEIN CCZ1 HOMOLOG-RELATED"/>
    <property type="match status" value="1"/>
</dbReference>
<organism evidence="4 5">
    <name type="scientific">Coemansia brasiliensis</name>
    <dbReference type="NCBI Taxonomy" id="2650707"/>
    <lineage>
        <taxon>Eukaryota</taxon>
        <taxon>Fungi</taxon>
        <taxon>Fungi incertae sedis</taxon>
        <taxon>Zoopagomycota</taxon>
        <taxon>Kickxellomycotina</taxon>
        <taxon>Kickxellomycetes</taxon>
        <taxon>Kickxellales</taxon>
        <taxon>Kickxellaceae</taxon>
        <taxon>Coemansia</taxon>
    </lineage>
</organism>
<dbReference type="GO" id="GO:0035658">
    <property type="term" value="C:Mon1-Ccz1 complex"/>
    <property type="evidence" value="ECO:0007669"/>
    <property type="project" value="InterPro"/>
</dbReference>
<feature type="compositionally biased region" description="Polar residues" evidence="2">
    <location>
        <begin position="81"/>
        <end position="93"/>
    </location>
</feature>
<feature type="region of interest" description="Disordered" evidence="2">
    <location>
        <begin position="60"/>
        <end position="113"/>
    </location>
</feature>
<feature type="compositionally biased region" description="Low complexity" evidence="2">
    <location>
        <begin position="387"/>
        <end position="399"/>
    </location>
</feature>
<evidence type="ECO:0000256" key="1">
    <source>
        <dbReference type="ARBA" id="ARBA00005352"/>
    </source>
</evidence>
<dbReference type="Pfam" id="PF19031">
    <property type="entry name" value="Intu_longin_1"/>
    <property type="match status" value="1"/>
</dbReference>
<feature type="region of interest" description="Disordered" evidence="2">
    <location>
        <begin position="630"/>
        <end position="664"/>
    </location>
</feature>
<feature type="compositionally biased region" description="Low complexity" evidence="2">
    <location>
        <begin position="584"/>
        <end position="594"/>
    </location>
</feature>
<feature type="non-terminal residue" evidence="4">
    <location>
        <position position="729"/>
    </location>
</feature>
<dbReference type="InterPro" id="IPR043987">
    <property type="entry name" value="CCZ1/INTU/HSP4_longin_1"/>
</dbReference>
<gene>
    <name evidence="4" type="ORF">IWW36_004723</name>
</gene>
<feature type="compositionally biased region" description="Basic and acidic residues" evidence="2">
    <location>
        <begin position="479"/>
        <end position="495"/>
    </location>
</feature>